<gene>
    <name evidence="2" type="ORF">MWH26_12510</name>
</gene>
<evidence type="ECO:0000256" key="1">
    <source>
        <dbReference type="SAM" id="MobiDB-lite"/>
    </source>
</evidence>
<proteinExistence type="predicted"/>
<accession>A0ABY4J591</accession>
<keyword evidence="3" id="KW-1185">Reference proteome</keyword>
<feature type="region of interest" description="Disordered" evidence="1">
    <location>
        <begin position="39"/>
        <end position="69"/>
    </location>
</feature>
<feature type="compositionally biased region" description="Low complexity" evidence="1">
    <location>
        <begin position="54"/>
        <end position="66"/>
    </location>
</feature>
<protein>
    <submittedName>
        <fullName evidence="2">Uncharacterized protein</fullName>
    </submittedName>
</protein>
<dbReference type="RefSeq" id="WP_247974555.1">
    <property type="nucleotide sequence ID" value="NZ_CP095848.1"/>
</dbReference>
<organism evidence="2 3">
    <name type="scientific">Hymenobacter sublimis</name>
    <dbReference type="NCBI Taxonomy" id="2933777"/>
    <lineage>
        <taxon>Bacteria</taxon>
        <taxon>Pseudomonadati</taxon>
        <taxon>Bacteroidota</taxon>
        <taxon>Cytophagia</taxon>
        <taxon>Cytophagales</taxon>
        <taxon>Hymenobacteraceae</taxon>
        <taxon>Hymenobacter</taxon>
    </lineage>
</organism>
<dbReference type="EMBL" id="CP095848">
    <property type="protein sequence ID" value="UPL48010.1"/>
    <property type="molecule type" value="Genomic_DNA"/>
</dbReference>
<sequence length="282" mass="31166">MAASSTPDSFLQKPTEELLFLVQNPELYHPSLVAEAGRELRRRGASLPPPPTPEATAAPESAYPESVPETSAGARWWPAGVLAAAVLGLGWWGLHTPTKPATPPASVAAKKAEPIVLEAVKTERLPDFEAKTAAQVAELRRLLPAADRADTTATGRYLRMARRYWLAENAAAHLTSQARTGAVTAVFPGQVDLTLERITWFMRAKAYNQHLTATMEERLNLMQQGLTLRRSSLQVFKSRYEAQMQLLDPQEEKVNQEAIGLAEELRGHYQRKQPLRGNITEL</sequence>
<dbReference type="Proteomes" id="UP000829647">
    <property type="component" value="Chromosome"/>
</dbReference>
<evidence type="ECO:0000313" key="3">
    <source>
        <dbReference type="Proteomes" id="UP000829647"/>
    </source>
</evidence>
<name>A0ABY4J591_9BACT</name>
<reference evidence="2 3" key="1">
    <citation type="submission" date="2022-04" db="EMBL/GenBank/DDBJ databases">
        <title>Hymenobacter sp. isolated from the air.</title>
        <authorList>
            <person name="Won M."/>
            <person name="Lee C.-M."/>
            <person name="Woen H.-Y."/>
            <person name="Kwon S.-W."/>
        </authorList>
    </citation>
    <scope>NUCLEOTIDE SEQUENCE [LARGE SCALE GENOMIC DNA]</scope>
    <source>
        <strain evidence="3">5516 S-25</strain>
    </source>
</reference>
<evidence type="ECO:0000313" key="2">
    <source>
        <dbReference type="EMBL" id="UPL48010.1"/>
    </source>
</evidence>